<comment type="caution">
    <text evidence="2">The sequence shown here is derived from an EMBL/GenBank/DDBJ whole genome shotgun (WGS) entry which is preliminary data.</text>
</comment>
<dbReference type="Gene3D" id="3.30.420.40">
    <property type="match status" value="2"/>
</dbReference>
<dbReference type="SUPFAM" id="SSF53067">
    <property type="entry name" value="Actin-like ATPase domain"/>
    <property type="match status" value="1"/>
</dbReference>
<reference evidence="2 3" key="1">
    <citation type="submission" date="2015-03" db="EMBL/GenBank/DDBJ databases">
        <title>Draft Genome Sequence of Burkholderia andropogonis type strain ICMP2807, isolated from Sorghum bicolor.</title>
        <authorList>
            <person name="Lopes-Santos L."/>
            <person name="Castro D.B."/>
            <person name="Ottoboni L.M."/>
            <person name="Park D."/>
            <person name="Weirc B.S."/>
            <person name="Destefano S.A."/>
        </authorList>
    </citation>
    <scope>NUCLEOTIDE SEQUENCE [LARGE SCALE GENOMIC DNA]</scope>
    <source>
        <strain evidence="2 3">ICMP2807</strain>
    </source>
</reference>
<dbReference type="Gene3D" id="1.10.10.10">
    <property type="entry name" value="Winged helix-like DNA-binding domain superfamily/Winged helix DNA-binding domain"/>
    <property type="match status" value="1"/>
</dbReference>
<dbReference type="InterPro" id="IPR036390">
    <property type="entry name" value="WH_DNA-bd_sf"/>
</dbReference>
<dbReference type="InterPro" id="IPR043129">
    <property type="entry name" value="ATPase_NBD"/>
</dbReference>
<dbReference type="InterPro" id="IPR036388">
    <property type="entry name" value="WH-like_DNA-bd_sf"/>
</dbReference>
<sequence length="409" mass="43021">MEQRSSEGHALASPDGPGAVLALVRSGRAVTRQALIALTGLSRSTIAQRLDVLLAAGYLATAAPVESSGGRRPGTFCLNAKLGVLLLAATSANGMHVGLADASGTILHSYHEVIDISDGPEKVLAILCASFDRILALLGYGMADVRGIGVGVPGPVAFREGRIVRPPIMPGWDNYRIPDYFAARYDAVVTVDNDANLMALGEHRLHFPKVDHLLYLTVGSGVGSGLIMSGALQRGALGAAGDLGHWFMPPTGGTALPRRCRCGNVGCLEAYTSGWAILRDLQQGGMSTLRDVRDVRTLADRGDPVVLEKLAVAGERLGDALTLAVSLLNPDVIVVGGEIVQEHFLASLRQAVYRRAPPLATRQLQIVTSSLGDTAALHGVAQMMVDTLFDPSVVDRRIGESGQHGAVRP</sequence>
<evidence type="ECO:0008006" key="4">
    <source>
        <dbReference type="Google" id="ProtNLM"/>
    </source>
</evidence>
<gene>
    <name evidence="2" type="ORF">WM40_07060</name>
</gene>
<dbReference type="STRING" id="28092.WM40_07060"/>
<dbReference type="SUPFAM" id="SSF46785">
    <property type="entry name" value="Winged helix' DNA-binding domain"/>
    <property type="match status" value="1"/>
</dbReference>
<comment type="similarity">
    <text evidence="1">Belongs to the ROK (NagC/XylR) family.</text>
</comment>
<dbReference type="PANTHER" id="PTHR18964:SF173">
    <property type="entry name" value="GLUCOKINASE"/>
    <property type="match status" value="1"/>
</dbReference>
<accession>A0A0F5K2K5</accession>
<dbReference type="InterPro" id="IPR049874">
    <property type="entry name" value="ROK_cs"/>
</dbReference>
<name>A0A0F5K2K5_9BURK</name>
<evidence type="ECO:0000313" key="2">
    <source>
        <dbReference type="EMBL" id="KKB64328.1"/>
    </source>
</evidence>
<dbReference type="EMBL" id="LAQU01000005">
    <property type="protein sequence ID" value="KKB64328.1"/>
    <property type="molecule type" value="Genomic_DNA"/>
</dbReference>
<dbReference type="InterPro" id="IPR000600">
    <property type="entry name" value="ROK"/>
</dbReference>
<dbReference type="PATRIC" id="fig|28092.6.peg.1668"/>
<dbReference type="PANTHER" id="PTHR18964">
    <property type="entry name" value="ROK (REPRESSOR, ORF, KINASE) FAMILY"/>
    <property type="match status" value="1"/>
</dbReference>
<dbReference type="RefSeq" id="WP_036010792.1">
    <property type="nucleotide sequence ID" value="NZ_JAIFTJ010000007.1"/>
</dbReference>
<dbReference type="PROSITE" id="PS01125">
    <property type="entry name" value="ROK"/>
    <property type="match status" value="1"/>
</dbReference>
<dbReference type="Proteomes" id="UP000033618">
    <property type="component" value="Unassembled WGS sequence"/>
</dbReference>
<protein>
    <recommendedName>
        <fullName evidence="4">ROK family transcriptional regulator</fullName>
    </recommendedName>
</protein>
<evidence type="ECO:0000313" key="3">
    <source>
        <dbReference type="Proteomes" id="UP000033618"/>
    </source>
</evidence>
<organism evidence="2 3">
    <name type="scientific">Robbsia andropogonis</name>
    <dbReference type="NCBI Taxonomy" id="28092"/>
    <lineage>
        <taxon>Bacteria</taxon>
        <taxon>Pseudomonadati</taxon>
        <taxon>Pseudomonadota</taxon>
        <taxon>Betaproteobacteria</taxon>
        <taxon>Burkholderiales</taxon>
        <taxon>Burkholderiaceae</taxon>
        <taxon>Robbsia</taxon>
    </lineage>
</organism>
<dbReference type="Pfam" id="PF00480">
    <property type="entry name" value="ROK"/>
    <property type="match status" value="1"/>
</dbReference>
<evidence type="ECO:0000256" key="1">
    <source>
        <dbReference type="ARBA" id="ARBA00006479"/>
    </source>
</evidence>
<proteinExistence type="inferred from homology"/>
<keyword evidence="3" id="KW-1185">Reference proteome</keyword>
<dbReference type="AlphaFoldDB" id="A0A0F5K2K5"/>